<reference evidence="4" key="2">
    <citation type="submission" date="2011-02" db="EMBL/GenBank/DDBJ databases">
        <authorList>
            <person name="MacLean D."/>
        </authorList>
    </citation>
    <scope>NUCLEOTIDE SEQUENCE</scope>
</reference>
<organism evidence="4">
    <name type="scientific">Albugo laibachii Nc14</name>
    <dbReference type="NCBI Taxonomy" id="890382"/>
    <lineage>
        <taxon>Eukaryota</taxon>
        <taxon>Sar</taxon>
        <taxon>Stramenopiles</taxon>
        <taxon>Oomycota</taxon>
        <taxon>Peronosporomycetes</taxon>
        <taxon>Albuginales</taxon>
        <taxon>Albuginaceae</taxon>
        <taxon>Albugo</taxon>
    </lineage>
</organism>
<evidence type="ECO:0000256" key="1">
    <source>
        <dbReference type="ARBA" id="ARBA00022837"/>
    </source>
</evidence>
<dbReference type="InterPro" id="IPR011992">
    <property type="entry name" value="EF-hand-dom_pair"/>
</dbReference>
<feature type="domain" description="EF-hand" evidence="3">
    <location>
        <begin position="239"/>
        <end position="274"/>
    </location>
</feature>
<dbReference type="AlphaFoldDB" id="F0W9Q7"/>
<reference evidence="4" key="1">
    <citation type="journal article" date="2011" name="PLoS Biol.">
        <title>Gene gain and loss during evolution of obligate parasitism in the white rust pathogen of Arabidopsis thaliana.</title>
        <authorList>
            <person name="Kemen E."/>
            <person name="Gardiner A."/>
            <person name="Schultz-Larsen T."/>
            <person name="Kemen A.C."/>
            <person name="Balmuth A.L."/>
            <person name="Robert-Seilaniantz A."/>
            <person name="Bailey K."/>
            <person name="Holub E."/>
            <person name="Studholme D.J."/>
            <person name="Maclean D."/>
            <person name="Jones J.D."/>
        </authorList>
    </citation>
    <scope>NUCLEOTIDE SEQUENCE</scope>
</reference>
<evidence type="ECO:0000256" key="2">
    <source>
        <dbReference type="SAM" id="MobiDB-lite"/>
    </source>
</evidence>
<dbReference type="Gene3D" id="1.10.238.10">
    <property type="entry name" value="EF-hand"/>
    <property type="match status" value="1"/>
</dbReference>
<sequence length="785" mass="88532">MSLSSIHEILSTTNLRAFELQQGFRRLSDTSNNRGITKQSDQTIEKLSVLQEQQIRCDIGHRIATINHRIHSTFLNTKRNNSNKSPTLQTVNNITTKKADNTRNSTNVHVFIPPKPKDPTPSSRKDEVHTSRSSCEESKVPIHNAAQEDRLKLSTKAPKPSLSILKAHSSSPSKHSPPNKVANKVKRHLPSPTREESSTSDHKDTLLQSKHNHETRIELPHRSKATKIATFPRSQNHKLHPDTLRKLFNDLDSDKDGALNRIEVCIAMHRLQLSIPTTQITAFFRRLRVHTQTIGQNAPPRLSMGTNALYEVINYKQFAALVVAVTSAQQANLKNKQQERLAAWNHAQNKAPSMTSPASINESNDFEPLPPIIDTQSRTTDTFENKPKFSDCATSPIQFPPIDTVENFNDPNDRTNSKTESVRTDHLIALILYEICCRKDTSISQSPPNETVRATPPLTRNVVERGIQTSTNMTKSEDTHNLRSEVRDAFFEFFRELRETIYDTAVERTKLRKETAMCFYSNENIHQTDPQISMDQARRGQEALEKDKVCEIPMDENAESHRQVEKVQVEDDGKALEMIDLTENFCGIERNLTVSNHSSKLSLMNLETFENEDTLKCKSDTNCPQNSDPNPFSESINFSEKRMKVIYSESSSSSSDLKFISRQSTFFLQSKNHRQTSINGRCIHNLQESTSDGEICSRKRIEKLSIGEVPSFTSGLHRRPARHQAQPQTESHQLEPGELPADVSSPNSLEPGEEIGSFMDSDESLDSLPPPAPPSISPPSSPTRH</sequence>
<dbReference type="InterPro" id="IPR018247">
    <property type="entry name" value="EF_Hand_1_Ca_BS"/>
</dbReference>
<feature type="compositionally biased region" description="Polar residues" evidence="2">
    <location>
        <begin position="95"/>
        <end position="108"/>
    </location>
</feature>
<feature type="compositionally biased region" description="Low complexity" evidence="2">
    <location>
        <begin position="168"/>
        <end position="178"/>
    </location>
</feature>
<accession>F0W9Q7</accession>
<feature type="compositionally biased region" description="Basic and acidic residues" evidence="2">
    <location>
        <begin position="115"/>
        <end position="152"/>
    </location>
</feature>
<feature type="region of interest" description="Disordered" evidence="2">
    <location>
        <begin position="95"/>
        <end position="207"/>
    </location>
</feature>
<dbReference type="SUPFAM" id="SSF47473">
    <property type="entry name" value="EF-hand"/>
    <property type="match status" value="1"/>
</dbReference>
<protein>
    <submittedName>
        <fullName evidence="4">AlNc14C41G3511 protein</fullName>
    </submittedName>
</protein>
<evidence type="ECO:0000313" key="4">
    <source>
        <dbReference type="EMBL" id="CCA17875.1"/>
    </source>
</evidence>
<feature type="compositionally biased region" description="Pro residues" evidence="2">
    <location>
        <begin position="768"/>
        <end position="785"/>
    </location>
</feature>
<proteinExistence type="predicted"/>
<dbReference type="PROSITE" id="PS50222">
    <property type="entry name" value="EF_HAND_2"/>
    <property type="match status" value="1"/>
</dbReference>
<feature type="region of interest" description="Disordered" evidence="2">
    <location>
        <begin position="394"/>
        <end position="420"/>
    </location>
</feature>
<name>F0W9Q7_9STRA</name>
<dbReference type="GO" id="GO:0005509">
    <property type="term" value="F:calcium ion binding"/>
    <property type="evidence" value="ECO:0007669"/>
    <property type="project" value="InterPro"/>
</dbReference>
<evidence type="ECO:0000259" key="3">
    <source>
        <dbReference type="PROSITE" id="PS50222"/>
    </source>
</evidence>
<dbReference type="InterPro" id="IPR002048">
    <property type="entry name" value="EF_hand_dom"/>
</dbReference>
<gene>
    <name evidence="4" type="primary">AlNc14C41G3511</name>
    <name evidence="4" type="ORF">ALNC14_040180</name>
</gene>
<dbReference type="HOGENOM" id="CLU_357320_0_0_1"/>
<dbReference type="PROSITE" id="PS00018">
    <property type="entry name" value="EF_HAND_1"/>
    <property type="match status" value="1"/>
</dbReference>
<feature type="region of interest" description="Disordered" evidence="2">
    <location>
        <begin position="708"/>
        <end position="785"/>
    </location>
</feature>
<feature type="compositionally biased region" description="Basic and acidic residues" evidence="2">
    <location>
        <begin position="411"/>
        <end position="420"/>
    </location>
</feature>
<feature type="compositionally biased region" description="Basic and acidic residues" evidence="2">
    <location>
        <begin position="193"/>
        <end position="207"/>
    </location>
</feature>
<keyword evidence="1" id="KW-0106">Calcium</keyword>
<dbReference type="EMBL" id="FR824086">
    <property type="protein sequence ID" value="CCA17875.1"/>
    <property type="molecule type" value="Genomic_DNA"/>
</dbReference>